<dbReference type="Pfam" id="PF14270">
    <property type="entry name" value="DUF4358"/>
    <property type="match status" value="1"/>
</dbReference>
<feature type="chain" id="PRO_5038614818" evidence="1">
    <location>
        <begin position="20"/>
        <end position="173"/>
    </location>
</feature>
<evidence type="ECO:0000313" key="2">
    <source>
        <dbReference type="EMBL" id="MBC8584163.1"/>
    </source>
</evidence>
<protein>
    <submittedName>
        <fullName evidence="2">DUF4358 domain-containing protein</fullName>
    </submittedName>
</protein>
<name>A0A926EIU7_9FIRM</name>
<feature type="signal peptide" evidence="1">
    <location>
        <begin position="1"/>
        <end position="19"/>
    </location>
</feature>
<organism evidence="2 3">
    <name type="scientific">Youxingia wuxianensis</name>
    <dbReference type="NCBI Taxonomy" id="2763678"/>
    <lineage>
        <taxon>Bacteria</taxon>
        <taxon>Bacillati</taxon>
        <taxon>Bacillota</taxon>
        <taxon>Clostridia</taxon>
        <taxon>Eubacteriales</taxon>
        <taxon>Oscillospiraceae</taxon>
        <taxon>Youxingia</taxon>
    </lineage>
</organism>
<dbReference type="InterPro" id="IPR025648">
    <property type="entry name" value="DUF4358"/>
</dbReference>
<keyword evidence="3" id="KW-1185">Reference proteome</keyword>
<gene>
    <name evidence="2" type="ORF">H8705_01010</name>
</gene>
<dbReference type="Proteomes" id="UP000623678">
    <property type="component" value="Unassembled WGS sequence"/>
</dbReference>
<dbReference type="EMBL" id="JACRTD010000001">
    <property type="protein sequence ID" value="MBC8584163.1"/>
    <property type="molecule type" value="Genomic_DNA"/>
</dbReference>
<sequence>MKKLAVLCMALLLIVSTMAGCNSKPAEGDASTVILQEGYTLQSIIDKMNEEIGIQMPMTVDDAVLEDIFHVNPDDIEEYYGIFGGSMTSADNAVAVKAKEGKADAVAESLNQRLEDVRASFEQYLPDQGEKAKKGQVIQKGDYVFLVIIGQDYDTFDSDMEKAQGFINEAFGS</sequence>
<dbReference type="PROSITE" id="PS51257">
    <property type="entry name" value="PROKAR_LIPOPROTEIN"/>
    <property type="match status" value="1"/>
</dbReference>
<evidence type="ECO:0000256" key="1">
    <source>
        <dbReference type="SAM" id="SignalP"/>
    </source>
</evidence>
<keyword evidence="1" id="KW-0732">Signal</keyword>
<evidence type="ECO:0000313" key="3">
    <source>
        <dbReference type="Proteomes" id="UP000623678"/>
    </source>
</evidence>
<comment type="caution">
    <text evidence="2">The sequence shown here is derived from an EMBL/GenBank/DDBJ whole genome shotgun (WGS) entry which is preliminary data.</text>
</comment>
<dbReference type="RefSeq" id="WP_262394015.1">
    <property type="nucleotide sequence ID" value="NZ_JACRTD010000001.1"/>
</dbReference>
<dbReference type="AlphaFoldDB" id="A0A926EIU7"/>
<proteinExistence type="predicted"/>
<accession>A0A926EIU7</accession>
<reference evidence="2" key="1">
    <citation type="submission" date="2020-08" db="EMBL/GenBank/DDBJ databases">
        <title>Genome public.</title>
        <authorList>
            <person name="Liu C."/>
            <person name="Sun Q."/>
        </authorList>
    </citation>
    <scope>NUCLEOTIDE SEQUENCE</scope>
    <source>
        <strain evidence="2">NSJ-64</strain>
    </source>
</reference>